<dbReference type="InterPro" id="IPR006041">
    <property type="entry name" value="Pollen_Ole_e1_allergen"/>
</dbReference>
<sequence>MAKSSVAIIISILCIALSGLAQCQEQPEFLVNGKVYCDTCRVQFPTKISQPIKGARVAVECRDRDNGTLTHNAIGMSDENGEYNLSIKGDFENEICEVVVMKSPLPDCAEVMEGLNRARISLTSNNGLLDTHRYANPLGFITSKPLAQCAQVLAELDLSPVD</sequence>
<evidence type="ECO:0000256" key="3">
    <source>
        <dbReference type="SAM" id="SignalP"/>
    </source>
</evidence>
<dbReference type="PANTHER" id="PTHR31614:SF2">
    <property type="entry name" value="F28N24.16 PROTEIN"/>
    <property type="match status" value="1"/>
</dbReference>
<gene>
    <name evidence="4" type="ORF">DCAR_0417933</name>
</gene>
<evidence type="ECO:0000313" key="5">
    <source>
        <dbReference type="Proteomes" id="UP000077755"/>
    </source>
</evidence>
<dbReference type="EMBL" id="CP093346">
    <property type="protein sequence ID" value="WOG98589.1"/>
    <property type="molecule type" value="Genomic_DNA"/>
</dbReference>
<dbReference type="KEGG" id="dcr:108218141"/>
<feature type="signal peptide" evidence="3">
    <location>
        <begin position="1"/>
        <end position="23"/>
    </location>
</feature>
<accession>A0AAF0WZM4</accession>
<evidence type="ECO:0000256" key="1">
    <source>
        <dbReference type="ARBA" id="ARBA00010049"/>
    </source>
</evidence>
<dbReference type="Proteomes" id="UP000077755">
    <property type="component" value="Chromosome 4"/>
</dbReference>
<dbReference type="AlphaFoldDB" id="A0AAF0WZM4"/>
<keyword evidence="2" id="KW-1015">Disulfide bond</keyword>
<reference evidence="4" key="1">
    <citation type="journal article" date="2016" name="Nat. Genet.">
        <title>A high-quality carrot genome assembly provides new insights into carotenoid accumulation and asterid genome evolution.</title>
        <authorList>
            <person name="Iorizzo M."/>
            <person name="Ellison S."/>
            <person name="Senalik D."/>
            <person name="Zeng P."/>
            <person name="Satapoomin P."/>
            <person name="Huang J."/>
            <person name="Bowman M."/>
            <person name="Iovene M."/>
            <person name="Sanseverino W."/>
            <person name="Cavagnaro P."/>
            <person name="Yildiz M."/>
            <person name="Macko-Podgorni A."/>
            <person name="Moranska E."/>
            <person name="Grzebelus E."/>
            <person name="Grzebelus D."/>
            <person name="Ashrafi H."/>
            <person name="Zheng Z."/>
            <person name="Cheng S."/>
            <person name="Spooner D."/>
            <person name="Van Deynze A."/>
            <person name="Simon P."/>
        </authorList>
    </citation>
    <scope>NUCLEOTIDE SEQUENCE</scope>
    <source>
        <tissue evidence="4">Leaf</tissue>
    </source>
</reference>
<protein>
    <submittedName>
        <fullName evidence="4">Uncharacterized protein</fullName>
    </submittedName>
</protein>
<evidence type="ECO:0000256" key="2">
    <source>
        <dbReference type="ARBA" id="ARBA00023157"/>
    </source>
</evidence>
<proteinExistence type="inferred from homology"/>
<evidence type="ECO:0000313" key="4">
    <source>
        <dbReference type="EMBL" id="WOG98589.1"/>
    </source>
</evidence>
<organism evidence="4 5">
    <name type="scientific">Daucus carota subsp. sativus</name>
    <name type="common">Carrot</name>
    <dbReference type="NCBI Taxonomy" id="79200"/>
    <lineage>
        <taxon>Eukaryota</taxon>
        <taxon>Viridiplantae</taxon>
        <taxon>Streptophyta</taxon>
        <taxon>Embryophyta</taxon>
        <taxon>Tracheophyta</taxon>
        <taxon>Spermatophyta</taxon>
        <taxon>Magnoliopsida</taxon>
        <taxon>eudicotyledons</taxon>
        <taxon>Gunneridae</taxon>
        <taxon>Pentapetalae</taxon>
        <taxon>asterids</taxon>
        <taxon>campanulids</taxon>
        <taxon>Apiales</taxon>
        <taxon>Apiaceae</taxon>
        <taxon>Apioideae</taxon>
        <taxon>Scandiceae</taxon>
        <taxon>Daucinae</taxon>
        <taxon>Daucus</taxon>
        <taxon>Daucus sect. Daucus</taxon>
    </lineage>
</organism>
<reference evidence="4" key="2">
    <citation type="submission" date="2022-03" db="EMBL/GenBank/DDBJ databases">
        <title>Draft title - Genomic analysis of global carrot germplasm unveils the trajectory of domestication and the origin of high carotenoid orange carrot.</title>
        <authorList>
            <person name="Iorizzo M."/>
            <person name="Ellison S."/>
            <person name="Senalik D."/>
            <person name="Macko-Podgorni A."/>
            <person name="Grzebelus D."/>
            <person name="Bostan H."/>
            <person name="Rolling W."/>
            <person name="Curaba J."/>
            <person name="Simon P."/>
        </authorList>
    </citation>
    <scope>NUCLEOTIDE SEQUENCE</scope>
    <source>
        <tissue evidence="4">Leaf</tissue>
    </source>
</reference>
<keyword evidence="3" id="KW-0732">Signal</keyword>
<dbReference type="PANTHER" id="PTHR31614">
    <property type="entry name" value="PROTEIN DOWNSTREAM OF FLC-RELATED"/>
    <property type="match status" value="1"/>
</dbReference>
<dbReference type="Pfam" id="PF01190">
    <property type="entry name" value="Pollen_Ole_e_1"/>
    <property type="match status" value="1"/>
</dbReference>
<comment type="similarity">
    <text evidence="1">Belongs to the Ole e I family.</text>
</comment>
<keyword evidence="5" id="KW-1185">Reference proteome</keyword>
<feature type="chain" id="PRO_5042287619" evidence="3">
    <location>
        <begin position="24"/>
        <end position="162"/>
    </location>
</feature>
<name>A0AAF0WZM4_DAUCS</name>